<organism evidence="3 4">
    <name type="scientific">Didymella rabiei</name>
    <name type="common">Chickpea ascochyta blight fungus</name>
    <name type="synonym">Mycosphaerella rabiei</name>
    <dbReference type="NCBI Taxonomy" id="5454"/>
    <lineage>
        <taxon>Eukaryota</taxon>
        <taxon>Fungi</taxon>
        <taxon>Dikarya</taxon>
        <taxon>Ascomycota</taxon>
        <taxon>Pezizomycotina</taxon>
        <taxon>Dothideomycetes</taxon>
        <taxon>Pleosporomycetidae</taxon>
        <taxon>Pleosporales</taxon>
        <taxon>Pleosporineae</taxon>
        <taxon>Didymellaceae</taxon>
        <taxon>Ascochyta</taxon>
    </lineage>
</organism>
<feature type="transmembrane region" description="Helical" evidence="2">
    <location>
        <begin position="124"/>
        <end position="151"/>
    </location>
</feature>
<protein>
    <submittedName>
        <fullName evidence="3">Uncharacterized protein</fullName>
    </submittedName>
</protein>
<keyword evidence="2" id="KW-1133">Transmembrane helix</keyword>
<keyword evidence="2" id="KW-0812">Transmembrane</keyword>
<feature type="transmembrane region" description="Helical" evidence="2">
    <location>
        <begin position="287"/>
        <end position="306"/>
    </location>
</feature>
<feature type="transmembrane region" description="Helical" evidence="2">
    <location>
        <begin position="212"/>
        <end position="231"/>
    </location>
</feature>
<keyword evidence="4" id="KW-1185">Reference proteome</keyword>
<keyword evidence="2" id="KW-0472">Membrane</keyword>
<dbReference type="InterPro" id="IPR052979">
    <property type="entry name" value="Adenylate-forming_domain"/>
</dbReference>
<comment type="caution">
    <text evidence="3">The sequence shown here is derived from an EMBL/GenBank/DDBJ whole genome shotgun (WGS) entry which is preliminary data.</text>
</comment>
<feature type="transmembrane region" description="Helical" evidence="2">
    <location>
        <begin position="326"/>
        <end position="344"/>
    </location>
</feature>
<evidence type="ECO:0000256" key="1">
    <source>
        <dbReference type="SAM" id="MobiDB-lite"/>
    </source>
</evidence>
<dbReference type="EMBL" id="JYNV01000309">
    <property type="protein sequence ID" value="KZM18998.1"/>
    <property type="molecule type" value="Genomic_DNA"/>
</dbReference>
<dbReference type="AlphaFoldDB" id="A0A162WFS5"/>
<feature type="region of interest" description="Disordered" evidence="1">
    <location>
        <begin position="31"/>
        <end position="57"/>
    </location>
</feature>
<evidence type="ECO:0000313" key="3">
    <source>
        <dbReference type="EMBL" id="KZM18998.1"/>
    </source>
</evidence>
<dbReference type="Proteomes" id="UP000076837">
    <property type="component" value="Unassembled WGS sequence"/>
</dbReference>
<dbReference type="OrthoDB" id="3142841at2759"/>
<evidence type="ECO:0000256" key="2">
    <source>
        <dbReference type="SAM" id="Phobius"/>
    </source>
</evidence>
<dbReference type="PANTHER" id="PTHR33927:SF5">
    <property type="entry name" value="ENZYME, PUTATIVE (AFU_ORTHOLOGUE AFUA_8G01222)-RELATED"/>
    <property type="match status" value="1"/>
</dbReference>
<proteinExistence type="predicted"/>
<gene>
    <name evidence="3" type="ORF">ST47_g9867</name>
</gene>
<reference evidence="3 4" key="1">
    <citation type="journal article" date="2016" name="Sci. Rep.">
        <title>Draft genome sequencing and secretome analysis of fungal phytopathogen Ascochyta rabiei provides insight into the necrotrophic effector repertoire.</title>
        <authorList>
            <person name="Verma S."/>
            <person name="Gazara R.K."/>
            <person name="Nizam S."/>
            <person name="Parween S."/>
            <person name="Chattopadhyay D."/>
            <person name="Verma P.K."/>
        </authorList>
    </citation>
    <scope>NUCLEOTIDE SEQUENCE [LARGE SCALE GENOMIC DNA]</scope>
    <source>
        <strain evidence="3 4">ArDII</strain>
    </source>
</reference>
<dbReference type="PANTHER" id="PTHR33927">
    <property type="entry name" value="TRANSMEMBRANE PROTEIN"/>
    <property type="match status" value="1"/>
</dbReference>
<evidence type="ECO:0000313" key="4">
    <source>
        <dbReference type="Proteomes" id="UP000076837"/>
    </source>
</evidence>
<name>A0A162WFS5_DIDRA</name>
<feature type="transmembrane region" description="Helical" evidence="2">
    <location>
        <begin position="251"/>
        <end position="275"/>
    </location>
</feature>
<sequence>MSYNRRPGRAALLTIAPCQYRSWWRERQLPSDRQRGRSSIRSTPIPSSTPPPAAFDPEQFRLVDQPKRIADLEKGLQCSHSRTSPQRNTNSSSLSWTAALVVKETLPVHQTLPPESYPRIIRHLCYTLFAVYQRLFTLIVVINLAAVLILLRCQSWQSSQALDLDNLATLTSSNLLLAILFRQDWIVNLLFRSAWLVPWSLPLRVRRVTSRVYCYGGIHSGAAIMGTAWWLLFTAVMSWEGATQGNYTPLILILTLVVSSLLVTIIALSLPRLRVRHHDTWELTHRFMGWLSVALFWAQVLLLTHYKTISHIPERGFGYLLIKAPTFWNLVAITLLLIYPWVLLRRWTFIATPLSPHAVQLSFSNEVHKYSCLALSSSPLREWHPFATFPNVEVNGAREGSSMVVSAAGDWTKGLIAAVQRQCQSQRPIGDGRKEGSVQMSFYVKSHPRAGVLSLSCLYRRVVIITTGSGIGPSLSSLLDRPAGQDARLVWSTRSPLATYGAGIMNLVDRADPSAIVLDTDEMGRPDLLAVAWRVYREMDAEAVFVLSNEKVTRMVVGGLERRGVPAYGPIWDS</sequence>
<feature type="compositionally biased region" description="Low complexity" evidence="1">
    <location>
        <begin position="37"/>
        <end position="46"/>
    </location>
</feature>
<accession>A0A162WFS5</accession>